<dbReference type="InterPro" id="IPR038690">
    <property type="entry name" value="NusG_2_sf"/>
</dbReference>
<feature type="transmembrane region" description="Helical" evidence="1">
    <location>
        <begin position="9"/>
        <end position="27"/>
    </location>
</feature>
<dbReference type="Gene3D" id="2.60.320.10">
    <property type="entry name" value="N-utilization substance G protein NusG, insert domain"/>
    <property type="match status" value="1"/>
</dbReference>
<organism evidence="2 3">
    <name type="scientific">Neobacillus paridis</name>
    <dbReference type="NCBI Taxonomy" id="2803862"/>
    <lineage>
        <taxon>Bacteria</taxon>
        <taxon>Bacillati</taxon>
        <taxon>Bacillota</taxon>
        <taxon>Bacilli</taxon>
        <taxon>Bacillales</taxon>
        <taxon>Bacillaceae</taxon>
        <taxon>Neobacillus</taxon>
    </lineage>
</organism>
<gene>
    <name evidence="2" type="ORF">JK635_17235</name>
</gene>
<keyword evidence="1" id="KW-0812">Transmembrane</keyword>
<dbReference type="RefSeq" id="WP_202655188.1">
    <property type="nucleotide sequence ID" value="NZ_JAESWB010000247.1"/>
</dbReference>
<dbReference type="CDD" id="cd09846">
    <property type="entry name" value="DUF1312"/>
    <property type="match status" value="1"/>
</dbReference>
<evidence type="ECO:0000313" key="2">
    <source>
        <dbReference type="EMBL" id="MBL4953930.1"/>
    </source>
</evidence>
<dbReference type="Pfam" id="PF07009">
    <property type="entry name" value="NusG_II"/>
    <property type="match status" value="1"/>
</dbReference>
<proteinExistence type="predicted"/>
<comment type="caution">
    <text evidence="2">The sequence shown here is derived from an EMBL/GenBank/DDBJ whole genome shotgun (WGS) entry which is preliminary data.</text>
</comment>
<accession>A0ABS1TRI8</accession>
<dbReference type="Proteomes" id="UP000623967">
    <property type="component" value="Unassembled WGS sequence"/>
</dbReference>
<reference evidence="2 3" key="1">
    <citation type="submission" date="2021-01" db="EMBL/GenBank/DDBJ databases">
        <title>Genome public.</title>
        <authorList>
            <person name="Liu C."/>
            <person name="Sun Q."/>
        </authorList>
    </citation>
    <scope>NUCLEOTIDE SEQUENCE [LARGE SCALE GENOMIC DNA]</scope>
    <source>
        <strain evidence="2 3">YIM B02564</strain>
    </source>
</reference>
<keyword evidence="1" id="KW-0472">Membrane</keyword>
<evidence type="ECO:0000313" key="3">
    <source>
        <dbReference type="Proteomes" id="UP000623967"/>
    </source>
</evidence>
<name>A0ABS1TRI8_9BACI</name>
<evidence type="ECO:0000256" key="1">
    <source>
        <dbReference type="SAM" id="Phobius"/>
    </source>
</evidence>
<dbReference type="EMBL" id="JAESWB010000247">
    <property type="protein sequence ID" value="MBL4953930.1"/>
    <property type="molecule type" value="Genomic_DNA"/>
</dbReference>
<keyword evidence="1" id="KW-1133">Transmembrane helix</keyword>
<protein>
    <submittedName>
        <fullName evidence="2">NusG domain II-containing protein</fullName>
    </submittedName>
</protein>
<keyword evidence="3" id="KW-1185">Reference proteome</keyword>
<sequence>MRKFKKGDLFFIFLMIALLIIATLWLWNQHVQSESKENKSLIAEIKRDGRLVDKINLNKLKKPKYIKLEDGIHLTVLAEKGRIRVLEADCPNKICVKTGWLTKPGDMAICVPSNTTVSINVP</sequence>